<dbReference type="OrthoDB" id="9811523at2"/>
<sequence>MGNIKIRLTPTEKNELETFFQFQLDEEARFLAAFTARDSTDKNAYIEKYAKHLANPTINMQTIWVNDIIAGSLAKFVLGNETEITYWIDRKFWGQGVAKTALNDFLKFEKTRPIFGRVAFDNYGSQKVLEYCGFIKIGQDKGFANARQVEIEEFIYKLSN</sequence>
<dbReference type="PANTHER" id="PTHR43328:SF1">
    <property type="entry name" value="N-ACETYLTRANSFERASE DOMAIN-CONTAINING PROTEIN"/>
    <property type="match status" value="1"/>
</dbReference>
<gene>
    <name evidence="2" type="ORF">DF947_09335</name>
</gene>
<organism evidence="2 3">
    <name type="scientific">Pedobacter paludis</name>
    <dbReference type="NCBI Taxonomy" id="2203212"/>
    <lineage>
        <taxon>Bacteria</taxon>
        <taxon>Pseudomonadati</taxon>
        <taxon>Bacteroidota</taxon>
        <taxon>Sphingobacteriia</taxon>
        <taxon>Sphingobacteriales</taxon>
        <taxon>Sphingobacteriaceae</taxon>
        <taxon>Pedobacter</taxon>
    </lineage>
</organism>
<dbReference type="AlphaFoldDB" id="A0A317EZS7"/>
<dbReference type="Pfam" id="PF13302">
    <property type="entry name" value="Acetyltransf_3"/>
    <property type="match status" value="1"/>
</dbReference>
<name>A0A317EZS7_9SPHI</name>
<comment type="caution">
    <text evidence="2">The sequence shown here is derived from an EMBL/GenBank/DDBJ whole genome shotgun (WGS) entry which is preliminary data.</text>
</comment>
<dbReference type="GO" id="GO:0016747">
    <property type="term" value="F:acyltransferase activity, transferring groups other than amino-acyl groups"/>
    <property type="evidence" value="ECO:0007669"/>
    <property type="project" value="InterPro"/>
</dbReference>
<evidence type="ECO:0000313" key="2">
    <source>
        <dbReference type="EMBL" id="PWS31982.1"/>
    </source>
</evidence>
<keyword evidence="2" id="KW-0808">Transferase</keyword>
<dbReference type="PANTHER" id="PTHR43328">
    <property type="entry name" value="ACETYLTRANSFERASE-RELATED"/>
    <property type="match status" value="1"/>
</dbReference>
<accession>A0A317EZS7</accession>
<dbReference type="PROSITE" id="PS51186">
    <property type="entry name" value="GNAT"/>
    <property type="match status" value="1"/>
</dbReference>
<dbReference type="InterPro" id="IPR000182">
    <property type="entry name" value="GNAT_dom"/>
</dbReference>
<dbReference type="Gene3D" id="3.40.630.30">
    <property type="match status" value="1"/>
</dbReference>
<dbReference type="EMBL" id="QGNY01000003">
    <property type="protein sequence ID" value="PWS31982.1"/>
    <property type="molecule type" value="Genomic_DNA"/>
</dbReference>
<proteinExistence type="predicted"/>
<dbReference type="SUPFAM" id="SSF55729">
    <property type="entry name" value="Acyl-CoA N-acyltransferases (Nat)"/>
    <property type="match status" value="1"/>
</dbReference>
<reference evidence="3" key="1">
    <citation type="submission" date="2018-05" db="EMBL/GenBank/DDBJ databases">
        <title>Pedobacter paludis sp. nov., isolated from wetland soil.</title>
        <authorList>
            <person name="Zhang Y."/>
        </authorList>
    </citation>
    <scope>NUCLEOTIDE SEQUENCE [LARGE SCALE GENOMIC DNA]</scope>
    <source>
        <strain evidence="3">R-8</strain>
    </source>
</reference>
<feature type="domain" description="N-acetyltransferase" evidence="1">
    <location>
        <begin position="6"/>
        <end position="160"/>
    </location>
</feature>
<evidence type="ECO:0000313" key="3">
    <source>
        <dbReference type="Proteomes" id="UP000245391"/>
    </source>
</evidence>
<evidence type="ECO:0000259" key="1">
    <source>
        <dbReference type="PROSITE" id="PS51186"/>
    </source>
</evidence>
<dbReference type="Proteomes" id="UP000245391">
    <property type="component" value="Unassembled WGS sequence"/>
</dbReference>
<protein>
    <submittedName>
        <fullName evidence="2">N-acetyltransferase</fullName>
    </submittedName>
</protein>
<keyword evidence="3" id="KW-1185">Reference proteome</keyword>
<dbReference type="InterPro" id="IPR016181">
    <property type="entry name" value="Acyl_CoA_acyltransferase"/>
</dbReference>